<keyword evidence="2" id="KW-1133">Transmembrane helix</keyword>
<accession>A0A7M7P3R8</accession>
<proteinExistence type="predicted"/>
<evidence type="ECO:0000256" key="2">
    <source>
        <dbReference type="SAM" id="Phobius"/>
    </source>
</evidence>
<feature type="chain" id="PRO_5029634954" evidence="3">
    <location>
        <begin position="20"/>
        <end position="347"/>
    </location>
</feature>
<reference evidence="5" key="1">
    <citation type="submission" date="2015-02" db="EMBL/GenBank/DDBJ databases">
        <title>Genome sequencing for Strongylocentrotus purpuratus.</title>
        <authorList>
            <person name="Murali S."/>
            <person name="Liu Y."/>
            <person name="Vee V."/>
            <person name="English A."/>
            <person name="Wang M."/>
            <person name="Skinner E."/>
            <person name="Han Y."/>
            <person name="Muzny D.M."/>
            <person name="Worley K.C."/>
            <person name="Gibbs R.A."/>
        </authorList>
    </citation>
    <scope>NUCLEOTIDE SEQUENCE</scope>
</reference>
<evidence type="ECO:0000313" key="4">
    <source>
        <dbReference type="EnsemblMetazoa" id="XP_030844725"/>
    </source>
</evidence>
<keyword evidence="3" id="KW-0732">Signal</keyword>
<keyword evidence="2" id="KW-0472">Membrane</keyword>
<dbReference type="InParanoid" id="A0A7M7P3R8"/>
<sequence>MKTLLFAVMVILTISSINGQDLEGTCDPSTGISDTDCEEFINIGAIAVIFEGQKDVLTDVETEHFQEVIANMTNNYVYLEVLPEHVIIVQRIRNTVTNDKGFNFFILNPSRSEYMPVALRKQELYLMIKINNEDINDAMGAGWVVTPIEPESTYPLAIPAWAIAIIGYVGLLIFIYCTMVLTSDWRKQKAAEFEANLEKEYYANTNGVSVADEIPLKKMAVEHDYQEPVHETKKNGGPSQKSIGVQTPRHVAVQVDPEDVVARRSSPAPSQTSTTEVVIENGYSAIDHEPAYDSADAPDTAHTAPVTTEGDADKEADDAAAAIEGAVNEGYAEDEPEPGVTQPSTNL</sequence>
<dbReference type="OrthoDB" id="10122539at2759"/>
<dbReference type="EnsemblMetazoa" id="XM_030988865">
    <property type="protein sequence ID" value="XP_030844725"/>
    <property type="gene ID" value="LOC100890370"/>
</dbReference>
<dbReference type="RefSeq" id="XP_030844725.1">
    <property type="nucleotide sequence ID" value="XM_030988865.1"/>
</dbReference>
<feature type="region of interest" description="Disordered" evidence="1">
    <location>
        <begin position="289"/>
        <end position="347"/>
    </location>
</feature>
<evidence type="ECO:0000256" key="1">
    <source>
        <dbReference type="SAM" id="MobiDB-lite"/>
    </source>
</evidence>
<protein>
    <submittedName>
        <fullName evidence="4">Uncharacterized protein</fullName>
    </submittedName>
</protein>
<feature type="signal peptide" evidence="3">
    <location>
        <begin position="1"/>
        <end position="19"/>
    </location>
</feature>
<reference evidence="4" key="2">
    <citation type="submission" date="2021-01" db="UniProtKB">
        <authorList>
            <consortium name="EnsemblMetazoa"/>
        </authorList>
    </citation>
    <scope>IDENTIFICATION</scope>
</reference>
<feature type="region of interest" description="Disordered" evidence="1">
    <location>
        <begin position="227"/>
        <end position="249"/>
    </location>
</feature>
<dbReference type="KEGG" id="spu:100890370"/>
<name>A0A7M7P3R8_STRPU</name>
<evidence type="ECO:0000313" key="5">
    <source>
        <dbReference type="Proteomes" id="UP000007110"/>
    </source>
</evidence>
<feature type="compositionally biased region" description="Low complexity" evidence="1">
    <location>
        <begin position="319"/>
        <end position="330"/>
    </location>
</feature>
<dbReference type="Proteomes" id="UP000007110">
    <property type="component" value="Unassembled WGS sequence"/>
</dbReference>
<keyword evidence="5" id="KW-1185">Reference proteome</keyword>
<organism evidence="4 5">
    <name type="scientific">Strongylocentrotus purpuratus</name>
    <name type="common">Purple sea urchin</name>
    <dbReference type="NCBI Taxonomy" id="7668"/>
    <lineage>
        <taxon>Eukaryota</taxon>
        <taxon>Metazoa</taxon>
        <taxon>Echinodermata</taxon>
        <taxon>Eleutherozoa</taxon>
        <taxon>Echinozoa</taxon>
        <taxon>Echinoidea</taxon>
        <taxon>Euechinoidea</taxon>
        <taxon>Echinacea</taxon>
        <taxon>Camarodonta</taxon>
        <taxon>Echinidea</taxon>
        <taxon>Strongylocentrotidae</taxon>
        <taxon>Strongylocentrotus</taxon>
    </lineage>
</organism>
<keyword evidence="2" id="KW-0812">Transmembrane</keyword>
<evidence type="ECO:0000256" key="3">
    <source>
        <dbReference type="SAM" id="SignalP"/>
    </source>
</evidence>
<dbReference type="GeneID" id="100890370"/>
<dbReference type="AlphaFoldDB" id="A0A7M7P3R8"/>
<feature type="transmembrane region" description="Helical" evidence="2">
    <location>
        <begin position="160"/>
        <end position="181"/>
    </location>
</feature>